<keyword evidence="2 6" id="KW-0479">Metal-binding</keyword>
<dbReference type="PANTHER" id="PTHR43880">
    <property type="entry name" value="ALCOHOL DEHYDROGENASE"/>
    <property type="match status" value="1"/>
</dbReference>
<name>A0ABP9HZF1_9ACTN</name>
<keyword evidence="4" id="KW-0560">Oxidoreductase</keyword>
<evidence type="ECO:0000256" key="6">
    <source>
        <dbReference type="RuleBase" id="RU361277"/>
    </source>
</evidence>
<evidence type="ECO:0000259" key="7">
    <source>
        <dbReference type="SMART" id="SM00829"/>
    </source>
</evidence>
<dbReference type="SUPFAM" id="SSF50129">
    <property type="entry name" value="GroES-like"/>
    <property type="match status" value="1"/>
</dbReference>
<keyword evidence="3 6" id="KW-0862">Zinc</keyword>
<comment type="caution">
    <text evidence="8">The sequence shown here is derived from an EMBL/GenBank/DDBJ whole genome shotgun (WGS) entry which is preliminary data.</text>
</comment>
<dbReference type="InterPro" id="IPR011032">
    <property type="entry name" value="GroES-like_sf"/>
</dbReference>
<evidence type="ECO:0000313" key="9">
    <source>
        <dbReference type="Proteomes" id="UP001501195"/>
    </source>
</evidence>
<evidence type="ECO:0000256" key="2">
    <source>
        <dbReference type="ARBA" id="ARBA00022723"/>
    </source>
</evidence>
<feature type="domain" description="Enoyl reductase (ER)" evidence="7">
    <location>
        <begin position="22"/>
        <end position="380"/>
    </location>
</feature>
<evidence type="ECO:0000256" key="3">
    <source>
        <dbReference type="ARBA" id="ARBA00022833"/>
    </source>
</evidence>
<dbReference type="SMART" id="SM00829">
    <property type="entry name" value="PKS_ER"/>
    <property type="match status" value="1"/>
</dbReference>
<dbReference type="InterPro" id="IPR020843">
    <property type="entry name" value="ER"/>
</dbReference>
<dbReference type="Gene3D" id="3.40.50.720">
    <property type="entry name" value="NAD(P)-binding Rossmann-like Domain"/>
    <property type="match status" value="1"/>
</dbReference>
<dbReference type="Proteomes" id="UP001501195">
    <property type="component" value="Unassembled WGS sequence"/>
</dbReference>
<protein>
    <submittedName>
        <fullName evidence="8">Zinc-dependent alcohol dehydrogenase family protein</fullName>
    </submittedName>
</protein>
<dbReference type="PROSITE" id="PS00059">
    <property type="entry name" value="ADH_ZINC"/>
    <property type="match status" value="1"/>
</dbReference>
<dbReference type="InterPro" id="IPR013149">
    <property type="entry name" value="ADH-like_C"/>
</dbReference>
<evidence type="ECO:0000256" key="4">
    <source>
        <dbReference type="ARBA" id="ARBA00023002"/>
    </source>
</evidence>
<dbReference type="InterPro" id="IPR036291">
    <property type="entry name" value="NAD(P)-bd_dom_sf"/>
</dbReference>
<dbReference type="InterPro" id="IPR002328">
    <property type="entry name" value="ADH_Zn_CS"/>
</dbReference>
<dbReference type="SUPFAM" id="SSF51735">
    <property type="entry name" value="NAD(P)-binding Rossmann-fold domains"/>
    <property type="match status" value="1"/>
</dbReference>
<proteinExistence type="inferred from homology"/>
<evidence type="ECO:0000256" key="5">
    <source>
        <dbReference type="ARBA" id="ARBA00023027"/>
    </source>
</evidence>
<keyword evidence="9" id="KW-1185">Reference proteome</keyword>
<evidence type="ECO:0000313" key="8">
    <source>
        <dbReference type="EMBL" id="GAA4982017.1"/>
    </source>
</evidence>
<comment type="cofactor">
    <cofactor evidence="6">
        <name>Zn(2+)</name>
        <dbReference type="ChEBI" id="CHEBI:29105"/>
    </cofactor>
</comment>
<sequence length="383" mass="38112">MTAVREVRGVVLERTGAAPPYADSRPLVVTALHLAPPGPGEVLLRVGAASVCHSDLSVVSGARPRPVPMLLGHEGCGVVEEVGPGVEHVRPGQAVVLSFVPSCGTCRACAAGRPALCEAADAAARAGTLLTGSRPASRDGAPVHVHLGASVFAERTVVHASSVVPVPDDLAPVDATLFGCATLTGVGAVLRTAAARPGDSAAVFGLGGVGLAAVMGAALAGCSPVVAVDRVPEKVALALEVGASHGVLAAGREPEDVVAQVRELTGGGADHAFEVVGAPAVFAQAYAATGRGGTTVAVGLPGPDAELRLPAVGLVAQERRVLGSYMGSAVPARDVPRYVALFRAGRLPVDRLRSGVLGLDGVNEAMDALAAGTAVRQVLLPGG</sequence>
<reference evidence="9" key="1">
    <citation type="journal article" date="2019" name="Int. J. Syst. Evol. Microbiol.">
        <title>The Global Catalogue of Microorganisms (GCM) 10K type strain sequencing project: providing services to taxonomists for standard genome sequencing and annotation.</title>
        <authorList>
            <consortium name="The Broad Institute Genomics Platform"/>
            <consortium name="The Broad Institute Genome Sequencing Center for Infectious Disease"/>
            <person name="Wu L."/>
            <person name="Ma J."/>
        </authorList>
    </citation>
    <scope>NUCLEOTIDE SEQUENCE [LARGE SCALE GENOMIC DNA]</scope>
    <source>
        <strain evidence="9">JCM 18126</strain>
    </source>
</reference>
<accession>A0ABP9HZF1</accession>
<dbReference type="EMBL" id="BAABIL010000328">
    <property type="protein sequence ID" value="GAA4982017.1"/>
    <property type="molecule type" value="Genomic_DNA"/>
</dbReference>
<evidence type="ECO:0000256" key="1">
    <source>
        <dbReference type="ARBA" id="ARBA00008072"/>
    </source>
</evidence>
<dbReference type="InterPro" id="IPR013154">
    <property type="entry name" value="ADH-like_N"/>
</dbReference>
<dbReference type="Gene3D" id="3.90.180.10">
    <property type="entry name" value="Medium-chain alcohol dehydrogenases, catalytic domain"/>
    <property type="match status" value="1"/>
</dbReference>
<comment type="similarity">
    <text evidence="1 6">Belongs to the zinc-containing alcohol dehydrogenase family.</text>
</comment>
<dbReference type="Pfam" id="PF00107">
    <property type="entry name" value="ADH_zinc_N"/>
    <property type="match status" value="1"/>
</dbReference>
<dbReference type="PANTHER" id="PTHR43880:SF12">
    <property type="entry name" value="ALCOHOL DEHYDROGENASE CLASS-3"/>
    <property type="match status" value="1"/>
</dbReference>
<keyword evidence="5" id="KW-0520">NAD</keyword>
<gene>
    <name evidence="8" type="ORF">GCM10023225_22490</name>
</gene>
<dbReference type="Pfam" id="PF08240">
    <property type="entry name" value="ADH_N"/>
    <property type="match status" value="1"/>
</dbReference>
<organism evidence="8 9">
    <name type="scientific">Kineococcus glutinatus</name>
    <dbReference type="NCBI Taxonomy" id="1070872"/>
    <lineage>
        <taxon>Bacteria</taxon>
        <taxon>Bacillati</taxon>
        <taxon>Actinomycetota</taxon>
        <taxon>Actinomycetes</taxon>
        <taxon>Kineosporiales</taxon>
        <taxon>Kineosporiaceae</taxon>
        <taxon>Kineococcus</taxon>
    </lineage>
</organism>